<name>A0AAD0PW55_PSEAV</name>
<organism evidence="1 2">
    <name type="scientific">Pseudomonas amygdali pv. lachrymans str. M301315</name>
    <dbReference type="NCBI Taxonomy" id="629260"/>
    <lineage>
        <taxon>Bacteria</taxon>
        <taxon>Pseudomonadati</taxon>
        <taxon>Pseudomonadota</taxon>
        <taxon>Gammaproteobacteria</taxon>
        <taxon>Pseudomonadales</taxon>
        <taxon>Pseudomonadaceae</taxon>
        <taxon>Pseudomonas</taxon>
        <taxon>Pseudomonas amygdali</taxon>
    </lineage>
</organism>
<gene>
    <name evidence="1" type="ORF">PLA107_031935</name>
</gene>
<evidence type="ECO:0000313" key="1">
    <source>
        <dbReference type="EMBL" id="AXH59836.1"/>
    </source>
</evidence>
<protein>
    <submittedName>
        <fullName evidence="1">Uncharacterized protein</fullName>
    </submittedName>
</protein>
<dbReference type="EMBL" id="CP031226">
    <property type="protein sequence ID" value="AXH59836.1"/>
    <property type="molecule type" value="Genomic_DNA"/>
</dbReference>
<geneLocation type="plasmid" evidence="2">
    <name>pmppla107</name>
</geneLocation>
<accession>A0AAD0PW55</accession>
<reference evidence="1 2" key="1">
    <citation type="journal article" date="2011" name="PLoS Pathog.">
        <title>Dynamic evolution of pathogenicity revealed by sequencing and comparative genomics of 19 Pseudomonas syringae isolates.</title>
        <authorList>
            <person name="Baltrus D.A."/>
            <person name="Nishimura M.T."/>
            <person name="Romanchuk A."/>
            <person name="Chang J.H."/>
            <person name="Mukhtar M.S."/>
            <person name="Cherkis K."/>
            <person name="Roach J."/>
            <person name="Grant S.R."/>
            <person name="Jones C.D."/>
            <person name="Dangl J.L."/>
        </authorList>
    </citation>
    <scope>NUCLEOTIDE SEQUENCE [LARGE SCALE GENOMIC DNA]</scope>
    <source>
        <strain evidence="1 2">M301315</strain>
    </source>
</reference>
<dbReference type="AlphaFoldDB" id="A0AAD0PW55"/>
<dbReference type="RefSeq" id="WP_005741874.1">
    <property type="nucleotide sequence ID" value="NZ_CP031226.1"/>
</dbReference>
<evidence type="ECO:0000313" key="2">
    <source>
        <dbReference type="Proteomes" id="UP000006426"/>
    </source>
</evidence>
<dbReference type="GeneID" id="39474347"/>
<keyword evidence="1" id="KW-0614">Plasmid</keyword>
<sequence>MTAHLEPTLVFDYSHAQLSILKKVAGLQDYELCRPAIQDTQYTLVALGLSLIDAFGSVQTVLEAGGRYCHKMNIKDEGNFLTLVNVVLLTDGPHLAGLIARLAQEIREAKWHFPLASIKWSLQRTLEELTYDRDEAHASRESGFYAPRYPGLTAKDGVERFDPDDYLVIFEELLALHAHHCLGDLLDLPDLCCLLTLFETKRPERYQRLCQDFSKTLIDRQVEVDDPRRLKFLPRVPGCLEMDQRMSALINHIMMPISNNAETMLLGNCLESRCESVERFGKALMAFPPEDHSAFKSSISERFGLYLRPDAPGSFQWLSEDFFRLDDRMKPIRDLFAAFDAVSFYLDDLLLSCMRAQGDSEFPLHAPCPLDDHQRAMCVGYILESPLYEENWFRESFVQIIGDRIDKTLVRWDELGIERASLLYKLSPAPLVIHHTTIPGIRDAILQADLGL</sequence>
<dbReference type="Proteomes" id="UP000006426">
    <property type="component" value="Plasmid pmppla107"/>
</dbReference>
<proteinExistence type="predicted"/>